<feature type="region of interest" description="Disordered" evidence="1">
    <location>
        <begin position="52"/>
        <end position="72"/>
    </location>
</feature>
<gene>
    <name evidence="2" type="ORF">NK718_18975</name>
</gene>
<organism evidence="2 3">
    <name type="scientific">Alsobacter ponti</name>
    <dbReference type="NCBI Taxonomy" id="2962936"/>
    <lineage>
        <taxon>Bacteria</taxon>
        <taxon>Pseudomonadati</taxon>
        <taxon>Pseudomonadota</taxon>
        <taxon>Alphaproteobacteria</taxon>
        <taxon>Hyphomicrobiales</taxon>
        <taxon>Alsobacteraceae</taxon>
        <taxon>Alsobacter</taxon>
    </lineage>
</organism>
<comment type="caution">
    <text evidence="2">The sequence shown here is derived from an EMBL/GenBank/DDBJ whole genome shotgun (WGS) entry which is preliminary data.</text>
</comment>
<name>A0ABT1LGQ6_9HYPH</name>
<evidence type="ECO:0000313" key="2">
    <source>
        <dbReference type="EMBL" id="MCP8940614.1"/>
    </source>
</evidence>
<keyword evidence="3" id="KW-1185">Reference proteome</keyword>
<protein>
    <submittedName>
        <fullName evidence="2">Uncharacterized protein</fullName>
    </submittedName>
</protein>
<evidence type="ECO:0000313" key="3">
    <source>
        <dbReference type="Proteomes" id="UP001205890"/>
    </source>
</evidence>
<dbReference type="EMBL" id="JANCLU010000024">
    <property type="protein sequence ID" value="MCP8940614.1"/>
    <property type="molecule type" value="Genomic_DNA"/>
</dbReference>
<dbReference type="Proteomes" id="UP001205890">
    <property type="component" value="Unassembled WGS sequence"/>
</dbReference>
<reference evidence="2 3" key="1">
    <citation type="submission" date="2022-07" db="EMBL/GenBank/DDBJ databases">
        <authorList>
            <person name="Li W.-J."/>
            <person name="Deng Q.-Q."/>
        </authorList>
    </citation>
    <scope>NUCLEOTIDE SEQUENCE [LARGE SCALE GENOMIC DNA]</scope>
    <source>
        <strain evidence="2 3">SYSU M60028</strain>
    </source>
</reference>
<evidence type="ECO:0000256" key="1">
    <source>
        <dbReference type="SAM" id="MobiDB-lite"/>
    </source>
</evidence>
<accession>A0ABT1LGQ6</accession>
<dbReference type="RefSeq" id="WP_254745544.1">
    <property type="nucleotide sequence ID" value="NZ_JANCLU010000024.1"/>
</dbReference>
<proteinExistence type="predicted"/>
<sequence>MSDHDPSLEQAFNLIRKAFEKVADEAYARGQASERDRIRGLIASATVIHPPTVTVSPPTAKDRARKRAPKGSVATLIERSLKARGAWGATTAEIMGDRAGEAESLIQISSVRGELRRGAATGKYEENTSGRWFLVRFHDRNSAEGNPPTDPSAEN</sequence>